<proteinExistence type="predicted"/>
<comment type="caution">
    <text evidence="1">The sequence shown here is derived from an EMBL/GenBank/DDBJ whole genome shotgun (WGS) entry which is preliminary data.</text>
</comment>
<dbReference type="AlphaFoldDB" id="A0AAV1ZZC5"/>
<organism evidence="1 2">
    <name type="scientific">Larinioides sclopetarius</name>
    <dbReference type="NCBI Taxonomy" id="280406"/>
    <lineage>
        <taxon>Eukaryota</taxon>
        <taxon>Metazoa</taxon>
        <taxon>Ecdysozoa</taxon>
        <taxon>Arthropoda</taxon>
        <taxon>Chelicerata</taxon>
        <taxon>Arachnida</taxon>
        <taxon>Araneae</taxon>
        <taxon>Araneomorphae</taxon>
        <taxon>Entelegynae</taxon>
        <taxon>Araneoidea</taxon>
        <taxon>Araneidae</taxon>
        <taxon>Larinioides</taxon>
    </lineage>
</organism>
<evidence type="ECO:0000313" key="1">
    <source>
        <dbReference type="EMBL" id="CAL1276812.1"/>
    </source>
</evidence>
<keyword evidence="2" id="KW-1185">Reference proteome</keyword>
<evidence type="ECO:0000313" key="2">
    <source>
        <dbReference type="Proteomes" id="UP001497382"/>
    </source>
</evidence>
<dbReference type="Proteomes" id="UP001497382">
    <property type="component" value="Unassembled WGS sequence"/>
</dbReference>
<dbReference type="EMBL" id="CAXIEN010000096">
    <property type="protein sequence ID" value="CAL1276812.1"/>
    <property type="molecule type" value="Genomic_DNA"/>
</dbReference>
<gene>
    <name evidence="1" type="ORF">LARSCL_LOCUS8855</name>
</gene>
<protein>
    <submittedName>
        <fullName evidence="1">Uncharacterized protein</fullName>
    </submittedName>
</protein>
<sequence>MSKMRLEVFFELQFKTASKDSHKRKTALLRLL</sequence>
<reference evidence="1 2" key="1">
    <citation type="submission" date="2024-04" db="EMBL/GenBank/DDBJ databases">
        <authorList>
            <person name="Rising A."/>
            <person name="Reimegard J."/>
            <person name="Sonavane S."/>
            <person name="Akerstrom W."/>
            <person name="Nylinder S."/>
            <person name="Hedman E."/>
            <person name="Kallberg Y."/>
        </authorList>
    </citation>
    <scope>NUCLEOTIDE SEQUENCE [LARGE SCALE GENOMIC DNA]</scope>
</reference>
<accession>A0AAV1ZZC5</accession>
<name>A0AAV1ZZC5_9ARAC</name>